<evidence type="ECO:0000313" key="3">
    <source>
        <dbReference type="Proteomes" id="UP000664940"/>
    </source>
</evidence>
<feature type="region of interest" description="Disordered" evidence="1">
    <location>
        <begin position="23"/>
        <end position="93"/>
    </location>
</feature>
<dbReference type="EMBL" id="JABVXQ010000005">
    <property type="protein sequence ID" value="KAF6109460.1"/>
    <property type="molecule type" value="Genomic_DNA"/>
</dbReference>
<comment type="caution">
    <text evidence="2">The sequence shown here is derived from an EMBL/GenBank/DDBJ whole genome shotgun (WGS) entry which is preliminary data.</text>
</comment>
<protein>
    <submittedName>
        <fullName evidence="2">Uncharacterized protein</fullName>
    </submittedName>
</protein>
<name>A0A834AH68_9CHIR</name>
<proteinExistence type="predicted"/>
<sequence>MLCTEEAGSLAGPRTHMAACRRLAEGTGKEPSTRHTWGHESLARQQEAPGRSPSSTTGESAHHEGLGQDRHLWGTRDLPMAPHTPTYGPALSLLSSQWPTSLGLLGARLFATPSGSHSLPPGTRHSPPCPAAGQLPRPGPLGLHLPGALQEPPRMHPRSPDHRASGLS</sequence>
<accession>A0A834AH68</accession>
<dbReference type="AlphaFoldDB" id="A0A834AH68"/>
<evidence type="ECO:0000313" key="2">
    <source>
        <dbReference type="EMBL" id="KAF6109460.1"/>
    </source>
</evidence>
<gene>
    <name evidence="2" type="ORF">HJG60_010735</name>
</gene>
<feature type="region of interest" description="Disordered" evidence="1">
    <location>
        <begin position="115"/>
        <end position="168"/>
    </location>
</feature>
<feature type="compositionally biased region" description="Basic and acidic residues" evidence="1">
    <location>
        <begin position="60"/>
        <end position="74"/>
    </location>
</feature>
<reference evidence="2 3" key="1">
    <citation type="journal article" date="2020" name="Nature">
        <title>Six reference-quality genomes reveal evolution of bat adaptations.</title>
        <authorList>
            <person name="Jebb D."/>
            <person name="Huang Z."/>
            <person name="Pippel M."/>
            <person name="Hughes G.M."/>
            <person name="Lavrichenko K."/>
            <person name="Devanna P."/>
            <person name="Winkler S."/>
            <person name="Jermiin L.S."/>
            <person name="Skirmuntt E.C."/>
            <person name="Katzourakis A."/>
            <person name="Burkitt-Gray L."/>
            <person name="Ray D.A."/>
            <person name="Sullivan K.A.M."/>
            <person name="Roscito J.G."/>
            <person name="Kirilenko B.M."/>
            <person name="Davalos L.M."/>
            <person name="Corthals A.P."/>
            <person name="Power M.L."/>
            <person name="Jones G."/>
            <person name="Ransome R.D."/>
            <person name="Dechmann D.K.N."/>
            <person name="Locatelli A.G."/>
            <person name="Puechmaille S.J."/>
            <person name="Fedrigo O."/>
            <person name="Jarvis E.D."/>
            <person name="Hiller M."/>
            <person name="Vernes S.C."/>
            <person name="Myers E.W."/>
            <person name="Teeling E.C."/>
        </authorList>
    </citation>
    <scope>NUCLEOTIDE SEQUENCE [LARGE SCALE GENOMIC DNA]</scope>
    <source>
        <strain evidence="2">Bat1K_MPI-CBG_1</strain>
    </source>
</reference>
<organism evidence="2 3">
    <name type="scientific">Phyllostomus discolor</name>
    <name type="common">pale spear-nosed bat</name>
    <dbReference type="NCBI Taxonomy" id="89673"/>
    <lineage>
        <taxon>Eukaryota</taxon>
        <taxon>Metazoa</taxon>
        <taxon>Chordata</taxon>
        <taxon>Craniata</taxon>
        <taxon>Vertebrata</taxon>
        <taxon>Euteleostomi</taxon>
        <taxon>Mammalia</taxon>
        <taxon>Eutheria</taxon>
        <taxon>Laurasiatheria</taxon>
        <taxon>Chiroptera</taxon>
        <taxon>Yangochiroptera</taxon>
        <taxon>Phyllostomidae</taxon>
        <taxon>Phyllostominae</taxon>
        <taxon>Phyllostomus</taxon>
    </lineage>
</organism>
<evidence type="ECO:0000256" key="1">
    <source>
        <dbReference type="SAM" id="MobiDB-lite"/>
    </source>
</evidence>
<feature type="compositionally biased region" description="Low complexity" evidence="1">
    <location>
        <begin position="131"/>
        <end position="149"/>
    </location>
</feature>
<feature type="compositionally biased region" description="Basic and acidic residues" evidence="1">
    <location>
        <begin position="158"/>
        <end position="168"/>
    </location>
</feature>
<dbReference type="Proteomes" id="UP000664940">
    <property type="component" value="Unassembled WGS sequence"/>
</dbReference>
<feature type="compositionally biased region" description="Basic and acidic residues" evidence="1">
    <location>
        <begin position="23"/>
        <end position="42"/>
    </location>
</feature>